<reference evidence="1" key="1">
    <citation type="submission" date="2022-11" db="EMBL/GenBank/DDBJ databases">
        <authorList>
            <person name="Scott C."/>
            <person name="Bruce N."/>
        </authorList>
    </citation>
    <scope>NUCLEOTIDE SEQUENCE</scope>
</reference>
<keyword evidence="2" id="KW-1185">Reference proteome</keyword>
<evidence type="ECO:0000313" key="2">
    <source>
        <dbReference type="Proteomes" id="UP000838763"/>
    </source>
</evidence>
<protein>
    <submittedName>
        <fullName evidence="1">Uncharacterized protein</fullName>
    </submittedName>
</protein>
<name>A0A9P1H5K8_9PEZI</name>
<accession>A0A9P1H5K8</accession>
<proteinExistence type="predicted"/>
<comment type="caution">
    <text evidence="1">The sequence shown here is derived from an EMBL/GenBank/DDBJ whole genome shotgun (WGS) entry which is preliminary data.</text>
</comment>
<dbReference type="AlphaFoldDB" id="A0A9P1H5K8"/>
<gene>
    <name evidence="1" type="ORF">PPNO1_LOCUS6810</name>
</gene>
<dbReference type="EMBL" id="CALLCH030000016">
    <property type="protein sequence ID" value="CAI4217192.1"/>
    <property type="molecule type" value="Genomic_DNA"/>
</dbReference>
<sequence>MALNKEQARFALLRGALGLFHPGDVQPASIDQAWFKPGIKDLLLVSIDVESRNERGSGQGSPAYTFNCGVSILDLRDVCKYIVDSASPSTQLTAAQLELPKIEALHFAVGTQTDDNRRFLGRGAAFVNGCATDVVWLGKRTSLAQAGKSKGEKRREDSRHEVAAAPHDLACGRGTPWSTFRATTAPWQILPDSVGLQESPSKAWVVPAGAAVPHLNDVLDEVDPNRGGATSESPSLPQSLRRVNKLKKRRAEPVAQAQQEEQDHFSMFKEQMAEPVVRARPGERRRALKSKRRRVEAAVRARQEEQRRFPLSGNIPAEIMTTDRREILYEVIPLNASISN</sequence>
<dbReference type="Proteomes" id="UP000838763">
    <property type="component" value="Unassembled WGS sequence"/>
</dbReference>
<organism evidence="1 2">
    <name type="scientific">Parascedosporium putredinis</name>
    <dbReference type="NCBI Taxonomy" id="1442378"/>
    <lineage>
        <taxon>Eukaryota</taxon>
        <taxon>Fungi</taxon>
        <taxon>Dikarya</taxon>
        <taxon>Ascomycota</taxon>
        <taxon>Pezizomycotina</taxon>
        <taxon>Sordariomycetes</taxon>
        <taxon>Hypocreomycetidae</taxon>
        <taxon>Microascales</taxon>
        <taxon>Microascaceae</taxon>
        <taxon>Parascedosporium</taxon>
    </lineage>
</organism>
<evidence type="ECO:0000313" key="1">
    <source>
        <dbReference type="EMBL" id="CAI4217192.1"/>
    </source>
</evidence>